<evidence type="ECO:0000256" key="1">
    <source>
        <dbReference type="SAM" id="SignalP"/>
    </source>
</evidence>
<organism evidence="2 3">
    <name type="scientific">Heracleum sosnowskyi</name>
    <dbReference type="NCBI Taxonomy" id="360622"/>
    <lineage>
        <taxon>Eukaryota</taxon>
        <taxon>Viridiplantae</taxon>
        <taxon>Streptophyta</taxon>
        <taxon>Embryophyta</taxon>
        <taxon>Tracheophyta</taxon>
        <taxon>Spermatophyta</taxon>
        <taxon>Magnoliopsida</taxon>
        <taxon>eudicotyledons</taxon>
        <taxon>Gunneridae</taxon>
        <taxon>Pentapetalae</taxon>
        <taxon>asterids</taxon>
        <taxon>campanulids</taxon>
        <taxon>Apiales</taxon>
        <taxon>Apiaceae</taxon>
        <taxon>Apioideae</taxon>
        <taxon>apioid superclade</taxon>
        <taxon>Tordylieae</taxon>
        <taxon>Tordyliinae</taxon>
        <taxon>Heracleum</taxon>
    </lineage>
</organism>
<gene>
    <name evidence="2" type="ORF">POM88_035899</name>
</gene>
<comment type="caution">
    <text evidence="2">The sequence shown here is derived from an EMBL/GenBank/DDBJ whole genome shotgun (WGS) entry which is preliminary data.</text>
</comment>
<dbReference type="EMBL" id="JAUIZM010000008">
    <property type="protein sequence ID" value="KAK1369807.1"/>
    <property type="molecule type" value="Genomic_DNA"/>
</dbReference>
<dbReference type="PANTHER" id="PTHR35455">
    <property type="entry name" value="UNNAMED PRODUCT"/>
    <property type="match status" value="1"/>
</dbReference>
<dbReference type="Proteomes" id="UP001237642">
    <property type="component" value="Unassembled WGS sequence"/>
</dbReference>
<feature type="signal peptide" evidence="1">
    <location>
        <begin position="1"/>
        <end position="20"/>
    </location>
</feature>
<dbReference type="Pfam" id="PF16029">
    <property type="entry name" value="DUF4787"/>
    <property type="match status" value="1"/>
</dbReference>
<reference evidence="2" key="2">
    <citation type="submission" date="2023-05" db="EMBL/GenBank/DDBJ databases">
        <authorList>
            <person name="Schelkunov M.I."/>
        </authorList>
    </citation>
    <scope>NUCLEOTIDE SEQUENCE</scope>
    <source>
        <strain evidence="2">Hsosn_3</strain>
        <tissue evidence="2">Leaf</tissue>
    </source>
</reference>
<dbReference type="AlphaFoldDB" id="A0AAD8HP63"/>
<dbReference type="InterPro" id="IPR031985">
    <property type="entry name" value="DUF4787"/>
</dbReference>
<feature type="chain" id="PRO_5042039173" evidence="1">
    <location>
        <begin position="21"/>
        <end position="146"/>
    </location>
</feature>
<sequence>MKSLVFLMCLFFVCSTHVLAKSRRPISETQIREKKNQCFQDIDNGLWGPQCKSSMIAKENCMLQCVSPPCFELIYEGDPLEEGEKDYSRSQEYKYCMHRLSLGESIDGIRDLHFKHKLITLQCHKRHARGEHCYNFKGQRQYPPEK</sequence>
<dbReference type="PANTHER" id="PTHR35455:SF1">
    <property type="entry name" value="AGAP005842-PA"/>
    <property type="match status" value="1"/>
</dbReference>
<evidence type="ECO:0000313" key="3">
    <source>
        <dbReference type="Proteomes" id="UP001237642"/>
    </source>
</evidence>
<reference evidence="2" key="1">
    <citation type="submission" date="2023-02" db="EMBL/GenBank/DDBJ databases">
        <title>Genome of toxic invasive species Heracleum sosnowskyi carries increased number of genes despite the absence of recent whole-genome duplications.</title>
        <authorList>
            <person name="Schelkunov M."/>
            <person name="Shtratnikova V."/>
            <person name="Makarenko M."/>
            <person name="Klepikova A."/>
            <person name="Omelchenko D."/>
            <person name="Novikova G."/>
            <person name="Obukhova E."/>
            <person name="Bogdanov V."/>
            <person name="Penin A."/>
            <person name="Logacheva M."/>
        </authorList>
    </citation>
    <scope>NUCLEOTIDE SEQUENCE</scope>
    <source>
        <strain evidence="2">Hsosn_3</strain>
        <tissue evidence="2">Leaf</tissue>
    </source>
</reference>
<protein>
    <submittedName>
        <fullName evidence="2">Uncharacterized protein</fullName>
    </submittedName>
</protein>
<keyword evidence="3" id="KW-1185">Reference proteome</keyword>
<name>A0AAD8HP63_9APIA</name>
<evidence type="ECO:0000313" key="2">
    <source>
        <dbReference type="EMBL" id="KAK1369807.1"/>
    </source>
</evidence>
<proteinExistence type="predicted"/>
<accession>A0AAD8HP63</accession>
<keyword evidence="1" id="KW-0732">Signal</keyword>